<evidence type="ECO:0000313" key="2">
    <source>
        <dbReference type="EMBL" id="KAF2134244.1"/>
    </source>
</evidence>
<protein>
    <recommendedName>
        <fullName evidence="1">BTB domain-containing protein</fullName>
    </recommendedName>
</protein>
<keyword evidence="3" id="KW-1185">Reference proteome</keyword>
<gene>
    <name evidence="2" type="ORF">P153DRAFT_331219</name>
</gene>
<dbReference type="InterPro" id="IPR000210">
    <property type="entry name" value="BTB/POZ_dom"/>
</dbReference>
<dbReference type="RefSeq" id="XP_033528631.1">
    <property type="nucleotide sequence ID" value="XM_033665456.1"/>
</dbReference>
<organism evidence="2 3">
    <name type="scientific">Dothidotthia symphoricarpi CBS 119687</name>
    <dbReference type="NCBI Taxonomy" id="1392245"/>
    <lineage>
        <taxon>Eukaryota</taxon>
        <taxon>Fungi</taxon>
        <taxon>Dikarya</taxon>
        <taxon>Ascomycota</taxon>
        <taxon>Pezizomycotina</taxon>
        <taxon>Dothideomycetes</taxon>
        <taxon>Pleosporomycetidae</taxon>
        <taxon>Pleosporales</taxon>
        <taxon>Dothidotthiaceae</taxon>
        <taxon>Dothidotthia</taxon>
    </lineage>
</organism>
<dbReference type="OrthoDB" id="194443at2759"/>
<dbReference type="Proteomes" id="UP000799771">
    <property type="component" value="Unassembled WGS sequence"/>
</dbReference>
<dbReference type="PANTHER" id="PTHR47843:SF2">
    <property type="entry name" value="BTB DOMAIN-CONTAINING PROTEIN"/>
    <property type="match status" value="1"/>
</dbReference>
<feature type="domain" description="BTB" evidence="1">
    <location>
        <begin position="23"/>
        <end position="92"/>
    </location>
</feature>
<evidence type="ECO:0000259" key="1">
    <source>
        <dbReference type="PROSITE" id="PS50097"/>
    </source>
</evidence>
<dbReference type="Gene3D" id="3.30.710.10">
    <property type="entry name" value="Potassium Channel Kv1.1, Chain A"/>
    <property type="match status" value="1"/>
</dbReference>
<evidence type="ECO:0000313" key="3">
    <source>
        <dbReference type="Proteomes" id="UP000799771"/>
    </source>
</evidence>
<dbReference type="PANTHER" id="PTHR47843">
    <property type="entry name" value="BTB DOMAIN-CONTAINING PROTEIN-RELATED"/>
    <property type="match status" value="1"/>
</dbReference>
<dbReference type="CDD" id="cd18186">
    <property type="entry name" value="BTB_POZ_ZBTB_KLHL-like"/>
    <property type="match status" value="1"/>
</dbReference>
<reference evidence="2" key="1">
    <citation type="journal article" date="2020" name="Stud. Mycol.">
        <title>101 Dothideomycetes genomes: a test case for predicting lifestyles and emergence of pathogens.</title>
        <authorList>
            <person name="Haridas S."/>
            <person name="Albert R."/>
            <person name="Binder M."/>
            <person name="Bloem J."/>
            <person name="Labutti K."/>
            <person name="Salamov A."/>
            <person name="Andreopoulos B."/>
            <person name="Baker S."/>
            <person name="Barry K."/>
            <person name="Bills G."/>
            <person name="Bluhm B."/>
            <person name="Cannon C."/>
            <person name="Castanera R."/>
            <person name="Culley D."/>
            <person name="Daum C."/>
            <person name="Ezra D."/>
            <person name="Gonzalez J."/>
            <person name="Henrissat B."/>
            <person name="Kuo A."/>
            <person name="Liang C."/>
            <person name="Lipzen A."/>
            <person name="Lutzoni F."/>
            <person name="Magnuson J."/>
            <person name="Mondo S."/>
            <person name="Nolan M."/>
            <person name="Ohm R."/>
            <person name="Pangilinan J."/>
            <person name="Park H.-J."/>
            <person name="Ramirez L."/>
            <person name="Alfaro M."/>
            <person name="Sun H."/>
            <person name="Tritt A."/>
            <person name="Yoshinaga Y."/>
            <person name="Zwiers L.-H."/>
            <person name="Turgeon B."/>
            <person name="Goodwin S."/>
            <person name="Spatafora J."/>
            <person name="Crous P."/>
            <person name="Grigoriev I."/>
        </authorList>
    </citation>
    <scope>NUCLEOTIDE SEQUENCE</scope>
    <source>
        <strain evidence="2">CBS 119687</strain>
    </source>
</reference>
<proteinExistence type="predicted"/>
<dbReference type="InterPro" id="IPR011333">
    <property type="entry name" value="SKP1/BTB/POZ_sf"/>
</dbReference>
<dbReference type="GeneID" id="54405888"/>
<name>A0A6A6ATE9_9PLEO</name>
<dbReference type="AlphaFoldDB" id="A0A6A6ATE9"/>
<accession>A0A6A6ATE9</accession>
<dbReference type="SUPFAM" id="SSF54695">
    <property type="entry name" value="POZ domain"/>
    <property type="match status" value="1"/>
</dbReference>
<sequence>MAAIEDKIPPCAYAYIAPPHGSFDKIVTMRVGQGQDKKEFQVHRGLLCHFSIWFDSQIRLSSTSEVELPDEKPMVVETAIYWMYTNRFWAPGTSEDGEIPLELWRILALCFFASECGIGKLQNAALTLLHRKIVQDWKVSLSYITAYQRSEPGAPVRRVLVDFIAQTWGSSAIELRYYKDLMSSEFTVDLLLALEDAKKAVGVGFNKAKWIEDANRTFCKKYHVHDEEV</sequence>
<dbReference type="PROSITE" id="PS50097">
    <property type="entry name" value="BTB"/>
    <property type="match status" value="1"/>
</dbReference>
<dbReference type="EMBL" id="ML977498">
    <property type="protein sequence ID" value="KAF2134244.1"/>
    <property type="molecule type" value="Genomic_DNA"/>
</dbReference>